<feature type="domain" description="ABC transporter" evidence="14">
    <location>
        <begin position="1142"/>
        <end position="1381"/>
    </location>
</feature>
<dbReference type="GO" id="GO:0015421">
    <property type="term" value="F:ABC-type oligopeptide transporter activity"/>
    <property type="evidence" value="ECO:0007669"/>
    <property type="project" value="TreeGrafter"/>
</dbReference>
<feature type="transmembrane region" description="Helical" evidence="13">
    <location>
        <begin position="500"/>
        <end position="521"/>
    </location>
</feature>
<dbReference type="InterPro" id="IPR039421">
    <property type="entry name" value="Type_1_exporter"/>
</dbReference>
<feature type="domain" description="ABC transporter" evidence="14">
    <location>
        <begin position="467"/>
        <end position="737"/>
    </location>
</feature>
<dbReference type="PANTHER" id="PTHR43394:SF11">
    <property type="entry name" value="ATP-BINDING CASSETTE TRANSPORTER"/>
    <property type="match status" value="1"/>
</dbReference>
<evidence type="ECO:0000256" key="7">
    <source>
        <dbReference type="ARBA" id="ARBA00022840"/>
    </source>
</evidence>
<dbReference type="Gene3D" id="1.20.1560.10">
    <property type="entry name" value="ABC transporter type 1, transmembrane domain"/>
    <property type="match status" value="3"/>
</dbReference>
<sequence length="1386" mass="152122">MPSPAKSPVDDAYQRVETPRHKPATSSESDLSASKKEPSLRRQIVHGGPTSFKFTHLYRYATPLDKVLLVVGVITAGANGALFPLMAIVFGDVLTGFSSIPVDMDTVNKAALDFFLIAVAMFFTDYLSYVTFYYSAERQMKALRSEALKHMLYLDISWYDENDALQLSSRLTGDTVKIKDGMGQKLGDSFRFTVQFVVGFVIGFEAERRETETKLEKTNLSRTLSGVSTKTDISVSTVEKNFLAKQPFTLMDIARLCKPEKNYFIVGLIGACVGGIAMPASALLITGMITSMTEKYAMYENTGDRSYLSDLYDNVELYGILYLVGAAVIAIFMYMQTYCFKFIEEKTTTRLRNTNFEGLCRQNVGFFDEKENATGALTADLATNATKVALLSGDSQARVFQAIFTLVAALVISFGFGSWLLSLIMLAIMPFLLFGHVARMKQMQGGGLISDDLAVPGAHASEVLSNIRTVAALGIEKRSADVFDELLEEPLQKGSKEAQINGASLGFSSFIMMATYSLIFWYGAKKVNDGTIGFTEMMRTLMAIMMSVQIVSGASSFMGDAPKAFKAGSTIFAIRDRVTTIDSFSPDGLRLAKNIAMGGDNVTREEAIEACKLSNAHNFIMSLPENYDTLVGEKGVSLSGGQKQRVAIARAIVRKPNILVLDEATSALDNESEKIVQAALNNLMATTNMTTLVIAHRLSTIRNADKIVVLNEGHIVESGTHDELLQIEHGIYQNMYRIQELRSQEEQQEAERREAETKLEKTKLSRTLSGVSTKTDISVSGVEKNFLDKKPFGLMDMLKLNKMEVNYFIIGLIGTCVAGISMPASALLVTGMITSMTEQYGQYQSSGDSSHLTTMYNDVELYGILYLVGAAVVAIFTFMQVYCFKFMEEKITTRLRNTNFEGLCRQNVGFFDEKENATGALTADLATNPTKVSLLSGESQSRAFQAVFTLIAALVISFGFGSWLLSLIMLALLPFLLFGHIVRMKQMESSGLISDDLAIPGAHASEVLSNIRTVAALGIEKKSVDVFDELLAEPLRKGSKEAQVNGLSLGFSSFIMMATYALIFWYGAKKIDDGSIGFTEMMRTLMAITMSIQIVSSASTFLGDAPKAFKAGSTIFAIRDRIAPIDSFSPDGLRLAKVEGRLEFRDISFRYPTRPEINVLKHYNLTIEAGQTVAFCGPSGGGKSTIISLIERFYDPVAGEVLLDGHNIKDLNLGWLRSQIGLVGQEPTLFIGTIAENISYGLAEQPSQQQIEEAAKMANAHDFITQFPDGYDTQVGMKGEQLSGGQKQRIAIARAILKNPDILLLDEATSALDSESEKVVQEALDKEEEFSKLDGEILGNFVLKLEMDGVDVLGRYCWVAAQAPTSPVYPPEYAGKLRVNFCSEDW</sequence>
<keyword evidence="8 13" id="KW-1133">Transmembrane helix</keyword>
<dbReference type="GeneID" id="20191362"/>
<feature type="transmembrane region" description="Helical" evidence="13">
    <location>
        <begin position="1044"/>
        <end position="1065"/>
    </location>
</feature>
<dbReference type="InterPro" id="IPR036640">
    <property type="entry name" value="ABC1_TM_sf"/>
</dbReference>
<evidence type="ECO:0000256" key="6">
    <source>
        <dbReference type="ARBA" id="ARBA00022741"/>
    </source>
</evidence>
<feature type="transmembrane region" description="Helical" evidence="13">
    <location>
        <begin position="317"/>
        <end position="335"/>
    </location>
</feature>
<dbReference type="Pfam" id="PF00005">
    <property type="entry name" value="ABC_tran"/>
    <property type="match status" value="2"/>
</dbReference>
<dbReference type="FunFam" id="3.40.50.300:FF:000240">
    <property type="entry name" value="ABC transporter B family member 20"/>
    <property type="match status" value="1"/>
</dbReference>
<dbReference type="GO" id="GO:0016887">
    <property type="term" value="F:ATP hydrolysis activity"/>
    <property type="evidence" value="ECO:0007669"/>
    <property type="project" value="InterPro"/>
</dbReference>
<dbReference type="InterPro" id="IPR017871">
    <property type="entry name" value="ABC_transporter-like_CS"/>
</dbReference>
<evidence type="ECO:0000259" key="14">
    <source>
        <dbReference type="PROSITE" id="PS50893"/>
    </source>
</evidence>
<evidence type="ECO:0000259" key="15">
    <source>
        <dbReference type="PROSITE" id="PS50929"/>
    </source>
</evidence>
<name>W2QDJ4_PHYN3</name>
<keyword evidence="3" id="KW-0813">Transport</keyword>
<dbReference type="InterPro" id="IPR011527">
    <property type="entry name" value="ABC1_TM_dom"/>
</dbReference>
<dbReference type="Proteomes" id="UP000018817">
    <property type="component" value="Unassembled WGS sequence"/>
</dbReference>
<feature type="transmembrane region" description="Helical" evidence="13">
    <location>
        <begin position="67"/>
        <end position="90"/>
    </location>
</feature>
<reference evidence="16 17" key="2">
    <citation type="submission" date="2013-11" db="EMBL/GenBank/DDBJ databases">
        <title>The Genome Sequence of Phytophthora parasitica INRA-310.</title>
        <authorList>
            <consortium name="The Broad Institute Genomics Platform"/>
            <person name="Russ C."/>
            <person name="Tyler B."/>
            <person name="Panabieres F."/>
            <person name="Shan W."/>
            <person name="Tripathy S."/>
            <person name="Grunwald N."/>
            <person name="Machado M."/>
            <person name="Johnson C.S."/>
            <person name="Arredondo F."/>
            <person name="Hong C."/>
            <person name="Coffey M."/>
            <person name="Young S.K."/>
            <person name="Zeng Q."/>
            <person name="Gargeya S."/>
            <person name="Fitzgerald M."/>
            <person name="Abouelleil A."/>
            <person name="Alvarado L."/>
            <person name="Chapman S.B."/>
            <person name="Gainer-Dewar J."/>
            <person name="Goldberg J."/>
            <person name="Griggs A."/>
            <person name="Gujja S."/>
            <person name="Hansen M."/>
            <person name="Howarth C."/>
            <person name="Imamovic A."/>
            <person name="Ireland A."/>
            <person name="Larimer J."/>
            <person name="McCowan C."/>
            <person name="Murphy C."/>
            <person name="Pearson M."/>
            <person name="Poon T.W."/>
            <person name="Priest M."/>
            <person name="Roberts A."/>
            <person name="Saif S."/>
            <person name="Shea T."/>
            <person name="Sykes S."/>
            <person name="Wortman J."/>
            <person name="Nusbaum C."/>
            <person name="Birren B."/>
        </authorList>
    </citation>
    <scope>NUCLEOTIDE SEQUENCE [LARGE SCALE GENOMIC DNA]</scope>
    <source>
        <strain evidence="16 17">INRA-310</strain>
    </source>
</reference>
<dbReference type="GO" id="GO:0005524">
    <property type="term" value="F:ATP binding"/>
    <property type="evidence" value="ECO:0007669"/>
    <property type="project" value="UniProtKB-KW"/>
</dbReference>
<evidence type="ECO:0000256" key="12">
    <source>
        <dbReference type="SAM" id="MobiDB-lite"/>
    </source>
</evidence>
<dbReference type="SUPFAM" id="SSF52540">
    <property type="entry name" value="P-loop containing nucleoside triphosphate hydrolases"/>
    <property type="match status" value="2"/>
</dbReference>
<dbReference type="GO" id="GO:0090374">
    <property type="term" value="P:oligopeptide export from mitochondrion"/>
    <property type="evidence" value="ECO:0007669"/>
    <property type="project" value="TreeGrafter"/>
</dbReference>
<proteinExistence type="inferred from homology"/>
<keyword evidence="11" id="KW-0175">Coiled coil</keyword>
<evidence type="ECO:0000256" key="11">
    <source>
        <dbReference type="SAM" id="Coils"/>
    </source>
</evidence>
<dbReference type="GO" id="GO:0005743">
    <property type="term" value="C:mitochondrial inner membrane"/>
    <property type="evidence" value="ECO:0007669"/>
    <property type="project" value="TreeGrafter"/>
</dbReference>
<keyword evidence="4 13" id="KW-0812">Transmembrane</keyword>
<dbReference type="SMART" id="SM00382">
    <property type="entry name" value="AAA"/>
    <property type="match status" value="2"/>
</dbReference>
<reference evidence="17" key="1">
    <citation type="submission" date="2011-12" db="EMBL/GenBank/DDBJ databases">
        <authorList>
            <consortium name="The Broad Institute Genome Sequencing Platform"/>
            <person name="Russ C."/>
            <person name="Tyler B."/>
            <person name="Panabieres F."/>
            <person name="Shan W."/>
            <person name="Tripathy S."/>
            <person name="Grunwald N."/>
            <person name="Machado M."/>
            <person name="Young S.K."/>
            <person name="Zeng Q."/>
            <person name="Gargeya S."/>
            <person name="Fitzgerald M."/>
            <person name="Haas B."/>
            <person name="Abouelleil A."/>
            <person name="Alvarado L."/>
            <person name="Arachchi H.M."/>
            <person name="Berlin A."/>
            <person name="Chapman S.B."/>
            <person name="Gearin G."/>
            <person name="Goldberg J."/>
            <person name="Griggs A."/>
            <person name="Gujja S."/>
            <person name="Hansen M."/>
            <person name="Heiman D."/>
            <person name="Howarth C."/>
            <person name="Larimer J."/>
            <person name="Lui A."/>
            <person name="MacDonald P.J.P."/>
            <person name="McCowen C."/>
            <person name="Montmayeur A."/>
            <person name="Murphy C."/>
            <person name="Neiman D."/>
            <person name="Pearson M."/>
            <person name="Priest M."/>
            <person name="Roberts A."/>
            <person name="Saif S."/>
            <person name="Shea T."/>
            <person name="Sisk P."/>
            <person name="Stolte C."/>
            <person name="Sykes S."/>
            <person name="Wortman J."/>
            <person name="Nusbaum C."/>
            <person name="Birren B."/>
        </authorList>
    </citation>
    <scope>NUCLEOTIDE SEQUENCE [LARGE SCALE GENOMIC DNA]</scope>
    <source>
        <strain evidence="17">INRA-310</strain>
    </source>
</reference>
<evidence type="ECO:0008006" key="18">
    <source>
        <dbReference type="Google" id="ProtNLM"/>
    </source>
</evidence>
<feature type="transmembrane region" description="Helical" evidence="13">
    <location>
        <begin position="1085"/>
        <end position="1103"/>
    </location>
</feature>
<dbReference type="SUPFAM" id="SSF90123">
    <property type="entry name" value="ABC transporter transmembrane region"/>
    <property type="match status" value="3"/>
</dbReference>
<evidence type="ECO:0000256" key="3">
    <source>
        <dbReference type="ARBA" id="ARBA00022448"/>
    </source>
</evidence>
<accession>W2QDJ4</accession>
<evidence type="ECO:0000256" key="1">
    <source>
        <dbReference type="ARBA" id="ARBA00004141"/>
    </source>
</evidence>
<dbReference type="VEuPathDB" id="FungiDB:PPTG_22763"/>
<dbReference type="PROSITE" id="PS00211">
    <property type="entry name" value="ABC_TRANSPORTER_1"/>
    <property type="match status" value="2"/>
</dbReference>
<dbReference type="EMBL" id="KI669582">
    <property type="protein sequence ID" value="ETN10604.1"/>
    <property type="molecule type" value="Genomic_DNA"/>
</dbReference>
<dbReference type="InterPro" id="IPR003593">
    <property type="entry name" value="AAA+_ATPase"/>
</dbReference>
<feature type="domain" description="ABC transmembrane type-1" evidence="15">
    <location>
        <begin position="70"/>
        <end position="204"/>
    </location>
</feature>
<dbReference type="InterPro" id="IPR003439">
    <property type="entry name" value="ABC_transporter-like_ATP-bd"/>
</dbReference>
<protein>
    <recommendedName>
        <fullName evidence="18">Multidrug resistance protein</fullName>
    </recommendedName>
</protein>
<evidence type="ECO:0000313" key="16">
    <source>
        <dbReference type="EMBL" id="ETN10604.1"/>
    </source>
</evidence>
<dbReference type="STRING" id="761204.W2QDJ4"/>
<feature type="transmembrane region" description="Helical" evidence="13">
    <location>
        <begin position="805"/>
        <end position="833"/>
    </location>
</feature>
<dbReference type="PANTHER" id="PTHR43394">
    <property type="entry name" value="ATP-DEPENDENT PERMEASE MDL1, MITOCHONDRIAL"/>
    <property type="match status" value="1"/>
</dbReference>
<dbReference type="Gene3D" id="3.40.50.300">
    <property type="entry name" value="P-loop containing nucleotide triphosphate hydrolases"/>
    <property type="match status" value="2"/>
</dbReference>
<feature type="domain" description="ABC transmembrane type-1" evidence="15">
    <location>
        <begin position="809"/>
        <end position="1107"/>
    </location>
</feature>
<evidence type="ECO:0000256" key="10">
    <source>
        <dbReference type="ARBA" id="ARBA00023180"/>
    </source>
</evidence>
<keyword evidence="6" id="KW-0547">Nucleotide-binding</keyword>
<evidence type="ECO:0000256" key="2">
    <source>
        <dbReference type="ARBA" id="ARBA00007577"/>
    </source>
</evidence>
<evidence type="ECO:0000256" key="13">
    <source>
        <dbReference type="SAM" id="Phobius"/>
    </source>
</evidence>
<dbReference type="RefSeq" id="XP_008904365.1">
    <property type="nucleotide sequence ID" value="XM_008906117.1"/>
</dbReference>
<feature type="region of interest" description="Disordered" evidence="12">
    <location>
        <begin position="1"/>
        <end position="39"/>
    </location>
</feature>
<feature type="transmembrane region" description="Helical" evidence="13">
    <location>
        <begin position="110"/>
        <end position="134"/>
    </location>
</feature>
<dbReference type="InterPro" id="IPR027417">
    <property type="entry name" value="P-loop_NTPase"/>
</dbReference>
<dbReference type="Pfam" id="PF00664">
    <property type="entry name" value="ABC_membrane"/>
    <property type="match status" value="3"/>
</dbReference>
<feature type="compositionally biased region" description="Basic and acidic residues" evidence="12">
    <location>
        <begin position="8"/>
        <end position="20"/>
    </location>
</feature>
<evidence type="ECO:0000256" key="5">
    <source>
        <dbReference type="ARBA" id="ARBA00022737"/>
    </source>
</evidence>
<keyword evidence="10" id="KW-0325">Glycoprotein</keyword>
<dbReference type="CDD" id="cd18578">
    <property type="entry name" value="ABC_6TM_Pgp_ABCB1_D2_like"/>
    <property type="match status" value="2"/>
</dbReference>
<dbReference type="OrthoDB" id="153118at2759"/>
<evidence type="ECO:0000256" key="8">
    <source>
        <dbReference type="ARBA" id="ARBA00022989"/>
    </source>
</evidence>
<keyword evidence="7" id="KW-0067">ATP-binding</keyword>
<keyword evidence="9 13" id="KW-0472">Membrane</keyword>
<comment type="similarity">
    <text evidence="2">Belongs to the ABC transporter superfamily. ABCB family. Multidrug resistance exporter (TC 3.A.1.201) subfamily.</text>
</comment>
<dbReference type="FunFam" id="1.20.1560.10:FF:000593">
    <property type="entry name" value="Uncharacterized protein"/>
    <property type="match status" value="1"/>
</dbReference>
<feature type="coiled-coil region" evidence="11">
    <location>
        <begin position="738"/>
        <end position="765"/>
    </location>
</feature>
<evidence type="ECO:0000256" key="4">
    <source>
        <dbReference type="ARBA" id="ARBA00022692"/>
    </source>
</evidence>
<feature type="transmembrane region" description="Helical" evidence="13">
    <location>
        <begin position="263"/>
        <end position="289"/>
    </location>
</feature>
<evidence type="ECO:0000256" key="9">
    <source>
        <dbReference type="ARBA" id="ARBA00023136"/>
    </source>
</evidence>
<gene>
    <name evidence="16" type="ORF">PPTG_22763</name>
</gene>
<comment type="subcellular location">
    <subcellularLocation>
        <location evidence="1">Membrane</location>
        <topology evidence="1">Multi-pass membrane protein</topology>
    </subcellularLocation>
</comment>
<evidence type="ECO:0000313" key="17">
    <source>
        <dbReference type="Proteomes" id="UP000018817"/>
    </source>
</evidence>
<organism evidence="16 17">
    <name type="scientific">Phytophthora nicotianae (strain INRA-310)</name>
    <name type="common">Phytophthora parasitica</name>
    <dbReference type="NCBI Taxonomy" id="761204"/>
    <lineage>
        <taxon>Eukaryota</taxon>
        <taxon>Sar</taxon>
        <taxon>Stramenopiles</taxon>
        <taxon>Oomycota</taxon>
        <taxon>Peronosporomycetes</taxon>
        <taxon>Peronosporales</taxon>
        <taxon>Peronosporaceae</taxon>
        <taxon>Phytophthora</taxon>
    </lineage>
</organism>
<feature type="transmembrane region" description="Helical" evidence="13">
    <location>
        <begin position="861"/>
        <end position="884"/>
    </location>
</feature>
<dbReference type="PROSITE" id="PS50929">
    <property type="entry name" value="ABC_TM1F"/>
    <property type="match status" value="3"/>
</dbReference>
<keyword evidence="5" id="KW-0677">Repeat</keyword>
<dbReference type="PROSITE" id="PS50893">
    <property type="entry name" value="ABC_TRANSPORTER_2"/>
    <property type="match status" value="2"/>
</dbReference>
<feature type="domain" description="ABC transmembrane type-1" evidence="15">
    <location>
        <begin position="265"/>
        <end position="563"/>
    </location>
</feature>